<dbReference type="InterPro" id="IPR007436">
    <property type="entry name" value="DUF485"/>
</dbReference>
<dbReference type="PANTHER" id="PTHR38598">
    <property type="entry name" value="INNER MEMBRANE PROTEIN YJCH"/>
    <property type="match status" value="1"/>
</dbReference>
<name>A0A9D7F8T5_9RHOO</name>
<feature type="transmembrane region" description="Helical" evidence="1">
    <location>
        <begin position="25"/>
        <end position="45"/>
    </location>
</feature>
<sequence>MVDDLAARVEANPKYHKLVSMRSRYSIIMTFFAMFFYYGYILLIAYNKEFLATKIGIGWTTSIGIPMGVGVILITIILTNIYVRHANAVFDPLTAEIIKEANQK</sequence>
<feature type="transmembrane region" description="Helical" evidence="1">
    <location>
        <begin position="57"/>
        <end position="83"/>
    </location>
</feature>
<comment type="caution">
    <text evidence="2">The sequence shown here is derived from an EMBL/GenBank/DDBJ whole genome shotgun (WGS) entry which is preliminary data.</text>
</comment>
<dbReference type="EMBL" id="JADJNC010000026">
    <property type="protein sequence ID" value="MBK7424270.1"/>
    <property type="molecule type" value="Genomic_DNA"/>
</dbReference>
<evidence type="ECO:0000256" key="1">
    <source>
        <dbReference type="SAM" id="Phobius"/>
    </source>
</evidence>
<proteinExistence type="predicted"/>
<evidence type="ECO:0000313" key="3">
    <source>
        <dbReference type="Proteomes" id="UP000886602"/>
    </source>
</evidence>
<gene>
    <name evidence="2" type="ORF">IPJ48_14990</name>
</gene>
<protein>
    <submittedName>
        <fullName evidence="2">DUF485 domain-containing protein</fullName>
    </submittedName>
</protein>
<keyword evidence="1" id="KW-0812">Transmembrane</keyword>
<evidence type="ECO:0000313" key="2">
    <source>
        <dbReference type="EMBL" id="MBK7424270.1"/>
    </source>
</evidence>
<dbReference type="Pfam" id="PF04341">
    <property type="entry name" value="DUF485"/>
    <property type="match status" value="1"/>
</dbReference>
<accession>A0A9D7F8T5</accession>
<dbReference type="PANTHER" id="PTHR38598:SF1">
    <property type="entry name" value="INNER MEMBRANE PROTEIN YJCH"/>
    <property type="match status" value="1"/>
</dbReference>
<dbReference type="AlphaFoldDB" id="A0A9D7F8T5"/>
<keyword evidence="1" id="KW-1133">Transmembrane helix</keyword>
<organism evidence="2 3">
    <name type="scientific">Candidatus Propionivibrio dominans</name>
    <dbReference type="NCBI Taxonomy" id="2954373"/>
    <lineage>
        <taxon>Bacteria</taxon>
        <taxon>Pseudomonadati</taxon>
        <taxon>Pseudomonadota</taxon>
        <taxon>Betaproteobacteria</taxon>
        <taxon>Rhodocyclales</taxon>
        <taxon>Rhodocyclaceae</taxon>
        <taxon>Propionivibrio</taxon>
    </lineage>
</organism>
<reference evidence="2" key="1">
    <citation type="submission" date="2020-10" db="EMBL/GenBank/DDBJ databases">
        <title>Connecting structure to function with the recovery of over 1000 high-quality activated sludge metagenome-assembled genomes encoding full-length rRNA genes using long-read sequencing.</title>
        <authorList>
            <person name="Singleton C.M."/>
            <person name="Petriglieri F."/>
            <person name="Kristensen J.M."/>
            <person name="Kirkegaard R.H."/>
            <person name="Michaelsen T.Y."/>
            <person name="Andersen M.H."/>
            <person name="Karst S.M."/>
            <person name="Dueholm M.S."/>
            <person name="Nielsen P.H."/>
            <person name="Albertsen M."/>
        </authorList>
    </citation>
    <scope>NUCLEOTIDE SEQUENCE</scope>
    <source>
        <strain evidence="2">EsbW_18-Q3-R4-48_MAXAC.044</strain>
    </source>
</reference>
<dbReference type="GO" id="GO:0005886">
    <property type="term" value="C:plasma membrane"/>
    <property type="evidence" value="ECO:0007669"/>
    <property type="project" value="TreeGrafter"/>
</dbReference>
<dbReference type="Proteomes" id="UP000886602">
    <property type="component" value="Unassembled WGS sequence"/>
</dbReference>
<dbReference type="InterPro" id="IPR052959">
    <property type="entry name" value="Inner_membrane_assoc"/>
</dbReference>
<keyword evidence="1" id="KW-0472">Membrane</keyword>